<organism evidence="1 2">
    <name type="scientific">Ancylobacter dichloromethanicus</name>
    <dbReference type="NCBI Taxonomy" id="518825"/>
    <lineage>
        <taxon>Bacteria</taxon>
        <taxon>Pseudomonadati</taxon>
        <taxon>Pseudomonadota</taxon>
        <taxon>Alphaproteobacteria</taxon>
        <taxon>Hyphomicrobiales</taxon>
        <taxon>Xanthobacteraceae</taxon>
        <taxon>Ancylobacter</taxon>
    </lineage>
</organism>
<proteinExistence type="predicted"/>
<sequence length="93" mass="9962">MMYLPFPTEAGAMARSRAALLAAYPNMSPDSANQYLWSWRVHPGDGRGAIEIPATPEEAGLGLAQDAYDGLLTGAERTALVPEISADWTPELT</sequence>
<dbReference type="EMBL" id="BSFJ01000005">
    <property type="protein sequence ID" value="GLK71715.1"/>
    <property type="molecule type" value="Genomic_DNA"/>
</dbReference>
<evidence type="ECO:0000313" key="2">
    <source>
        <dbReference type="Proteomes" id="UP001143370"/>
    </source>
</evidence>
<reference evidence="1" key="1">
    <citation type="journal article" date="2014" name="Int. J. Syst. Evol. Microbiol.">
        <title>Complete genome sequence of Corynebacterium casei LMG S-19264T (=DSM 44701T), isolated from a smear-ripened cheese.</title>
        <authorList>
            <consortium name="US DOE Joint Genome Institute (JGI-PGF)"/>
            <person name="Walter F."/>
            <person name="Albersmeier A."/>
            <person name="Kalinowski J."/>
            <person name="Ruckert C."/>
        </authorList>
    </citation>
    <scope>NUCLEOTIDE SEQUENCE</scope>
    <source>
        <strain evidence="1">VKM B-2484</strain>
    </source>
</reference>
<dbReference type="RefSeq" id="WP_213373051.1">
    <property type="nucleotide sequence ID" value="NZ_BSFJ01000005.1"/>
</dbReference>
<dbReference type="Proteomes" id="UP001143370">
    <property type="component" value="Unassembled WGS sequence"/>
</dbReference>
<name>A0A9W6J6G2_9HYPH</name>
<evidence type="ECO:0000313" key="1">
    <source>
        <dbReference type="EMBL" id="GLK71715.1"/>
    </source>
</evidence>
<reference evidence="1" key="2">
    <citation type="submission" date="2023-01" db="EMBL/GenBank/DDBJ databases">
        <authorList>
            <person name="Sun Q."/>
            <person name="Evtushenko L."/>
        </authorList>
    </citation>
    <scope>NUCLEOTIDE SEQUENCE</scope>
    <source>
        <strain evidence="1">VKM B-2484</strain>
    </source>
</reference>
<comment type="caution">
    <text evidence="1">The sequence shown here is derived from an EMBL/GenBank/DDBJ whole genome shotgun (WGS) entry which is preliminary data.</text>
</comment>
<keyword evidence="2" id="KW-1185">Reference proteome</keyword>
<accession>A0A9W6J6G2</accession>
<gene>
    <name evidence="1" type="ORF">GCM10017643_18300</name>
</gene>
<protein>
    <submittedName>
        <fullName evidence="1">Uncharacterized protein</fullName>
    </submittedName>
</protein>
<dbReference type="AlphaFoldDB" id="A0A9W6J6G2"/>